<protein>
    <submittedName>
        <fullName evidence="1">Uncharacterized protein</fullName>
    </submittedName>
</protein>
<dbReference type="OrthoDB" id="1655036at2759"/>
<accession>A0A7J7P931</accession>
<proteinExistence type="predicted"/>
<keyword evidence="2" id="KW-1185">Reference proteome</keyword>
<reference evidence="1 2" key="1">
    <citation type="journal article" date="2020" name="IScience">
        <title>Genome Sequencing of the Endangered Kingdonia uniflora (Circaeasteraceae, Ranunculales) Reveals Potential Mechanisms of Evolutionary Specialization.</title>
        <authorList>
            <person name="Sun Y."/>
            <person name="Deng T."/>
            <person name="Zhang A."/>
            <person name="Moore M.J."/>
            <person name="Landis J.B."/>
            <person name="Lin N."/>
            <person name="Zhang H."/>
            <person name="Zhang X."/>
            <person name="Huang J."/>
            <person name="Zhang X."/>
            <person name="Sun H."/>
            <person name="Wang H."/>
        </authorList>
    </citation>
    <scope>NUCLEOTIDE SEQUENCE [LARGE SCALE GENOMIC DNA]</scope>
    <source>
        <strain evidence="1">TB1705</strain>
        <tissue evidence="1">Leaf</tissue>
    </source>
</reference>
<dbReference type="Proteomes" id="UP000541444">
    <property type="component" value="Unassembled WGS sequence"/>
</dbReference>
<dbReference type="AlphaFoldDB" id="A0A7J7P931"/>
<sequence length="97" mass="10747">MVSSRIMKMVTLTPCWKPSSVEGDRRSREGSGRNDALMWYKDIGHHVNGEFSMAIIQANALLEDMSQLESGPLRSHELGSRGTLVGVYDGQRGPRVT</sequence>
<organism evidence="1 2">
    <name type="scientific">Kingdonia uniflora</name>
    <dbReference type="NCBI Taxonomy" id="39325"/>
    <lineage>
        <taxon>Eukaryota</taxon>
        <taxon>Viridiplantae</taxon>
        <taxon>Streptophyta</taxon>
        <taxon>Embryophyta</taxon>
        <taxon>Tracheophyta</taxon>
        <taxon>Spermatophyta</taxon>
        <taxon>Magnoliopsida</taxon>
        <taxon>Ranunculales</taxon>
        <taxon>Circaeasteraceae</taxon>
        <taxon>Kingdonia</taxon>
    </lineage>
</organism>
<evidence type="ECO:0000313" key="2">
    <source>
        <dbReference type="Proteomes" id="UP000541444"/>
    </source>
</evidence>
<comment type="caution">
    <text evidence="1">The sequence shown here is derived from an EMBL/GenBank/DDBJ whole genome shotgun (WGS) entry which is preliminary data.</text>
</comment>
<gene>
    <name evidence="1" type="ORF">GIB67_022646</name>
</gene>
<evidence type="ECO:0000313" key="1">
    <source>
        <dbReference type="EMBL" id="KAF6175644.1"/>
    </source>
</evidence>
<dbReference type="EMBL" id="JACGCM010000155">
    <property type="protein sequence ID" value="KAF6175644.1"/>
    <property type="molecule type" value="Genomic_DNA"/>
</dbReference>
<name>A0A7J7P931_9MAGN</name>